<dbReference type="Pfam" id="PF02674">
    <property type="entry name" value="Colicin_V"/>
    <property type="match status" value="1"/>
</dbReference>
<gene>
    <name evidence="6" type="ORF">LDX50_06090</name>
</gene>
<protein>
    <submittedName>
        <fullName evidence="6">CvpA family protein</fullName>
    </submittedName>
</protein>
<keyword evidence="4 5" id="KW-0472">Membrane</keyword>
<organism evidence="6 7">
    <name type="scientific">Fulvivirga sedimenti</name>
    <dbReference type="NCBI Taxonomy" id="2879465"/>
    <lineage>
        <taxon>Bacteria</taxon>
        <taxon>Pseudomonadati</taxon>
        <taxon>Bacteroidota</taxon>
        <taxon>Cytophagia</taxon>
        <taxon>Cytophagales</taxon>
        <taxon>Fulvivirgaceae</taxon>
        <taxon>Fulvivirga</taxon>
    </lineage>
</organism>
<feature type="transmembrane region" description="Helical" evidence="5">
    <location>
        <begin position="28"/>
        <end position="49"/>
    </location>
</feature>
<comment type="caution">
    <text evidence="6">The sequence shown here is derived from an EMBL/GenBank/DDBJ whole genome shotgun (WGS) entry which is preliminary data.</text>
</comment>
<reference evidence="6" key="1">
    <citation type="submission" date="2021-09" db="EMBL/GenBank/DDBJ databases">
        <title>Fulvivirga sp. isolated from coastal sediment.</title>
        <authorList>
            <person name="Yu H."/>
        </authorList>
    </citation>
    <scope>NUCLEOTIDE SEQUENCE</scope>
    <source>
        <strain evidence="6">1062</strain>
    </source>
</reference>
<keyword evidence="2 5" id="KW-0812">Transmembrane</keyword>
<accession>A0A9X1HQF5</accession>
<dbReference type="AlphaFoldDB" id="A0A9X1HQF5"/>
<dbReference type="GO" id="GO:0009403">
    <property type="term" value="P:toxin biosynthetic process"/>
    <property type="evidence" value="ECO:0007669"/>
    <property type="project" value="InterPro"/>
</dbReference>
<dbReference type="EMBL" id="JAIXNE010000001">
    <property type="protein sequence ID" value="MCA6074429.1"/>
    <property type="molecule type" value="Genomic_DNA"/>
</dbReference>
<evidence type="ECO:0000256" key="2">
    <source>
        <dbReference type="ARBA" id="ARBA00022692"/>
    </source>
</evidence>
<evidence type="ECO:0000256" key="5">
    <source>
        <dbReference type="SAM" id="Phobius"/>
    </source>
</evidence>
<dbReference type="PANTHER" id="PTHR37306:SF1">
    <property type="entry name" value="COLICIN V PRODUCTION PROTEIN"/>
    <property type="match status" value="1"/>
</dbReference>
<name>A0A9X1HQF5_9BACT</name>
<proteinExistence type="predicted"/>
<keyword evidence="7" id="KW-1185">Reference proteome</keyword>
<comment type="subcellular location">
    <subcellularLocation>
        <location evidence="1">Membrane</location>
        <topology evidence="1">Multi-pass membrane protein</topology>
    </subcellularLocation>
</comment>
<dbReference type="GO" id="GO:0016020">
    <property type="term" value="C:membrane"/>
    <property type="evidence" value="ECO:0007669"/>
    <property type="project" value="UniProtKB-SubCell"/>
</dbReference>
<sequence>MSVLDIVLLVPLIVGAYSGFREGFLHELFSILAFIIGLLAAFKLLHVGIELLRDNFNLDGAWLPLISFVGIFIVVLILTKWVGKALKSVVHATPLGAVDKLAGAVLALFKFALGVSVVLWVLDTFGISLPETWTEGSLLYPYLRPMSEELMSWIAVVLPFANDLFDSLRSEIGI</sequence>
<evidence type="ECO:0000313" key="7">
    <source>
        <dbReference type="Proteomes" id="UP001139409"/>
    </source>
</evidence>
<dbReference type="RefSeq" id="WP_225697522.1">
    <property type="nucleotide sequence ID" value="NZ_JAIXNE010000001.1"/>
</dbReference>
<evidence type="ECO:0000256" key="4">
    <source>
        <dbReference type="ARBA" id="ARBA00023136"/>
    </source>
</evidence>
<keyword evidence="3 5" id="KW-1133">Transmembrane helix</keyword>
<evidence type="ECO:0000313" key="6">
    <source>
        <dbReference type="EMBL" id="MCA6074429.1"/>
    </source>
</evidence>
<evidence type="ECO:0000256" key="1">
    <source>
        <dbReference type="ARBA" id="ARBA00004141"/>
    </source>
</evidence>
<feature type="transmembrane region" description="Helical" evidence="5">
    <location>
        <begin position="101"/>
        <end position="122"/>
    </location>
</feature>
<feature type="transmembrane region" description="Helical" evidence="5">
    <location>
        <begin position="61"/>
        <end position="81"/>
    </location>
</feature>
<dbReference type="InterPro" id="IPR003825">
    <property type="entry name" value="Colicin-V_CvpA"/>
</dbReference>
<dbReference type="PANTHER" id="PTHR37306">
    <property type="entry name" value="COLICIN V PRODUCTION PROTEIN"/>
    <property type="match status" value="1"/>
</dbReference>
<dbReference type="Proteomes" id="UP001139409">
    <property type="component" value="Unassembled WGS sequence"/>
</dbReference>
<evidence type="ECO:0000256" key="3">
    <source>
        <dbReference type="ARBA" id="ARBA00022989"/>
    </source>
</evidence>